<evidence type="ECO:0008006" key="3">
    <source>
        <dbReference type="Google" id="ProtNLM"/>
    </source>
</evidence>
<gene>
    <name evidence="2" type="ORF">SDC9_141638</name>
</gene>
<proteinExistence type="predicted"/>
<evidence type="ECO:0000313" key="2">
    <source>
        <dbReference type="EMBL" id="MPM94492.1"/>
    </source>
</evidence>
<name>A0A645E1N1_9ZZZZ</name>
<keyword evidence="1" id="KW-0472">Membrane</keyword>
<dbReference type="EMBL" id="VSSQ01041114">
    <property type="protein sequence ID" value="MPM94492.1"/>
    <property type="molecule type" value="Genomic_DNA"/>
</dbReference>
<keyword evidence="1" id="KW-1133">Transmembrane helix</keyword>
<dbReference type="AlphaFoldDB" id="A0A645E1N1"/>
<feature type="transmembrane region" description="Helical" evidence="1">
    <location>
        <begin position="12"/>
        <end position="33"/>
    </location>
</feature>
<organism evidence="2">
    <name type="scientific">bioreactor metagenome</name>
    <dbReference type="NCBI Taxonomy" id="1076179"/>
    <lineage>
        <taxon>unclassified sequences</taxon>
        <taxon>metagenomes</taxon>
        <taxon>ecological metagenomes</taxon>
    </lineage>
</organism>
<reference evidence="2" key="1">
    <citation type="submission" date="2019-08" db="EMBL/GenBank/DDBJ databases">
        <authorList>
            <person name="Kucharzyk K."/>
            <person name="Murdoch R.W."/>
            <person name="Higgins S."/>
            <person name="Loffler F."/>
        </authorList>
    </citation>
    <scope>NUCLEOTIDE SEQUENCE</scope>
</reference>
<accession>A0A645E1N1</accession>
<protein>
    <recommendedName>
        <fullName evidence="3">Tripartite tricarboxylate transporter TctB family protein</fullName>
    </recommendedName>
</protein>
<comment type="caution">
    <text evidence="2">The sequence shown here is derived from an EMBL/GenBank/DDBJ whole genome shotgun (WGS) entry which is preliminary data.</text>
</comment>
<sequence length="75" mass="8593">MGMMATGLFISLLHYFGFIIGIVTYFIIITIILNPKYSWKRLTLTIIQASILIITIYFLFGEFLNINLPTGIVFN</sequence>
<evidence type="ECO:0000256" key="1">
    <source>
        <dbReference type="SAM" id="Phobius"/>
    </source>
</evidence>
<feature type="transmembrane region" description="Helical" evidence="1">
    <location>
        <begin position="42"/>
        <end position="60"/>
    </location>
</feature>
<keyword evidence="1" id="KW-0812">Transmembrane</keyword>